<comment type="caution">
    <text evidence="2">The sequence shown here is derived from an EMBL/GenBank/DDBJ whole genome shotgun (WGS) entry which is preliminary data.</text>
</comment>
<feature type="region of interest" description="Disordered" evidence="1">
    <location>
        <begin position="1"/>
        <end position="75"/>
    </location>
</feature>
<evidence type="ECO:0000313" key="3">
    <source>
        <dbReference type="Proteomes" id="UP000324222"/>
    </source>
</evidence>
<evidence type="ECO:0000256" key="1">
    <source>
        <dbReference type="SAM" id="MobiDB-lite"/>
    </source>
</evidence>
<organism evidence="2 3">
    <name type="scientific">Portunus trituberculatus</name>
    <name type="common">Swimming crab</name>
    <name type="synonym">Neptunus trituberculatus</name>
    <dbReference type="NCBI Taxonomy" id="210409"/>
    <lineage>
        <taxon>Eukaryota</taxon>
        <taxon>Metazoa</taxon>
        <taxon>Ecdysozoa</taxon>
        <taxon>Arthropoda</taxon>
        <taxon>Crustacea</taxon>
        <taxon>Multicrustacea</taxon>
        <taxon>Malacostraca</taxon>
        <taxon>Eumalacostraca</taxon>
        <taxon>Eucarida</taxon>
        <taxon>Decapoda</taxon>
        <taxon>Pleocyemata</taxon>
        <taxon>Brachyura</taxon>
        <taxon>Eubrachyura</taxon>
        <taxon>Portunoidea</taxon>
        <taxon>Portunidae</taxon>
        <taxon>Portuninae</taxon>
        <taxon>Portunus</taxon>
    </lineage>
</organism>
<dbReference type="EMBL" id="VSRR010019061">
    <property type="protein sequence ID" value="MPC61884.1"/>
    <property type="molecule type" value="Genomic_DNA"/>
</dbReference>
<reference evidence="2 3" key="1">
    <citation type="submission" date="2019-05" db="EMBL/GenBank/DDBJ databases">
        <title>Another draft genome of Portunus trituberculatus and its Hox gene families provides insights of decapod evolution.</title>
        <authorList>
            <person name="Jeong J.-H."/>
            <person name="Song I."/>
            <person name="Kim S."/>
            <person name="Choi T."/>
            <person name="Kim D."/>
            <person name="Ryu S."/>
            <person name="Kim W."/>
        </authorList>
    </citation>
    <scope>NUCLEOTIDE SEQUENCE [LARGE SCALE GENOMIC DNA]</scope>
    <source>
        <tissue evidence="2">Muscle</tissue>
    </source>
</reference>
<feature type="compositionally biased region" description="Basic residues" evidence="1">
    <location>
        <begin position="1"/>
        <end position="13"/>
    </location>
</feature>
<gene>
    <name evidence="2" type="ORF">E2C01_055961</name>
</gene>
<proteinExistence type="predicted"/>
<protein>
    <submittedName>
        <fullName evidence="2">Uncharacterized protein</fullName>
    </submittedName>
</protein>
<feature type="compositionally biased region" description="Basic and acidic residues" evidence="1">
    <location>
        <begin position="32"/>
        <end position="43"/>
    </location>
</feature>
<feature type="compositionally biased region" description="Gly residues" evidence="1">
    <location>
        <begin position="62"/>
        <end position="72"/>
    </location>
</feature>
<feature type="region of interest" description="Disordered" evidence="1">
    <location>
        <begin position="97"/>
        <end position="123"/>
    </location>
</feature>
<name>A0A5B7GZ18_PORTR</name>
<accession>A0A5B7GZ18</accession>
<feature type="compositionally biased region" description="Basic and acidic residues" evidence="1">
    <location>
        <begin position="97"/>
        <end position="117"/>
    </location>
</feature>
<dbReference type="AlphaFoldDB" id="A0A5B7GZ18"/>
<sequence>MNRNEKRRVKRRRIKEEINGKRRGMGGYQNDFENRGRTRERETARRRRAKETREDDTRAAESGGGRTWGKGHVGLRLRVDQREKGVMGQPGERAFESVRWADDRNPLGEAPRREHTWVESLES</sequence>
<evidence type="ECO:0000313" key="2">
    <source>
        <dbReference type="EMBL" id="MPC61884.1"/>
    </source>
</evidence>
<dbReference type="Proteomes" id="UP000324222">
    <property type="component" value="Unassembled WGS sequence"/>
</dbReference>
<keyword evidence="3" id="KW-1185">Reference proteome</keyword>